<keyword evidence="4" id="KW-1185">Reference proteome</keyword>
<protein>
    <recommendedName>
        <fullName evidence="2">No apical meristem-associated C-terminal domain-containing protein</fullName>
    </recommendedName>
</protein>
<gene>
    <name evidence="3" type="ORF">LIER_33581</name>
</gene>
<name>A0AAV3RYV5_LITER</name>
<sequence>MYNSIEKQPFRFNCCWDLLKNEQKWLDQEATIVSCKRKSTMSGFVPTLVSEFATDELMDSNNERPIDRKAAKERKKSGKSLLE</sequence>
<feature type="region of interest" description="Disordered" evidence="1">
    <location>
        <begin position="60"/>
        <end position="83"/>
    </location>
</feature>
<evidence type="ECO:0000256" key="1">
    <source>
        <dbReference type="SAM" id="MobiDB-lite"/>
    </source>
</evidence>
<evidence type="ECO:0000259" key="2">
    <source>
        <dbReference type="Pfam" id="PF14303"/>
    </source>
</evidence>
<evidence type="ECO:0000313" key="4">
    <source>
        <dbReference type="Proteomes" id="UP001454036"/>
    </source>
</evidence>
<accession>A0AAV3RYV5</accession>
<dbReference type="AlphaFoldDB" id="A0AAV3RYV5"/>
<feature type="compositionally biased region" description="Basic residues" evidence="1">
    <location>
        <begin position="71"/>
        <end position="83"/>
    </location>
</feature>
<proteinExistence type="predicted"/>
<dbReference type="Pfam" id="PF14303">
    <property type="entry name" value="NAM-associated"/>
    <property type="match status" value="1"/>
</dbReference>
<comment type="caution">
    <text evidence="3">The sequence shown here is derived from an EMBL/GenBank/DDBJ whole genome shotgun (WGS) entry which is preliminary data.</text>
</comment>
<organism evidence="3 4">
    <name type="scientific">Lithospermum erythrorhizon</name>
    <name type="common">Purple gromwell</name>
    <name type="synonym">Lithospermum officinale var. erythrorhizon</name>
    <dbReference type="NCBI Taxonomy" id="34254"/>
    <lineage>
        <taxon>Eukaryota</taxon>
        <taxon>Viridiplantae</taxon>
        <taxon>Streptophyta</taxon>
        <taxon>Embryophyta</taxon>
        <taxon>Tracheophyta</taxon>
        <taxon>Spermatophyta</taxon>
        <taxon>Magnoliopsida</taxon>
        <taxon>eudicotyledons</taxon>
        <taxon>Gunneridae</taxon>
        <taxon>Pentapetalae</taxon>
        <taxon>asterids</taxon>
        <taxon>lamiids</taxon>
        <taxon>Boraginales</taxon>
        <taxon>Boraginaceae</taxon>
        <taxon>Boraginoideae</taxon>
        <taxon>Lithospermeae</taxon>
        <taxon>Lithospermum</taxon>
    </lineage>
</organism>
<feature type="compositionally biased region" description="Basic and acidic residues" evidence="1">
    <location>
        <begin position="61"/>
        <end position="70"/>
    </location>
</feature>
<evidence type="ECO:0000313" key="3">
    <source>
        <dbReference type="EMBL" id="GAA0186293.1"/>
    </source>
</evidence>
<dbReference type="InterPro" id="IPR029466">
    <property type="entry name" value="NAM-associated_C"/>
</dbReference>
<dbReference type="EMBL" id="BAABME010013549">
    <property type="protein sequence ID" value="GAA0186293.1"/>
    <property type="molecule type" value="Genomic_DNA"/>
</dbReference>
<dbReference type="Proteomes" id="UP001454036">
    <property type="component" value="Unassembled WGS sequence"/>
</dbReference>
<reference evidence="3 4" key="1">
    <citation type="submission" date="2024-01" db="EMBL/GenBank/DDBJ databases">
        <title>The complete chloroplast genome sequence of Lithospermum erythrorhizon: insights into the phylogenetic relationship among Boraginaceae species and the maternal lineages of purple gromwells.</title>
        <authorList>
            <person name="Okada T."/>
            <person name="Watanabe K."/>
        </authorList>
    </citation>
    <scope>NUCLEOTIDE SEQUENCE [LARGE SCALE GENOMIC DNA]</scope>
</reference>
<feature type="domain" description="No apical meristem-associated C-terminal" evidence="2">
    <location>
        <begin position="9"/>
        <end position="77"/>
    </location>
</feature>